<dbReference type="InterPro" id="IPR026593">
    <property type="entry name" value="SecY"/>
</dbReference>
<evidence type="ECO:0000256" key="3">
    <source>
        <dbReference type="ARBA" id="ARBA00022448"/>
    </source>
</evidence>
<evidence type="ECO:0000256" key="9">
    <source>
        <dbReference type="ARBA" id="ARBA00039733"/>
    </source>
</evidence>
<dbReference type="FunFam" id="1.10.3370.10:FF:000001">
    <property type="entry name" value="Preprotein translocase subunit SecY"/>
    <property type="match status" value="1"/>
</dbReference>
<keyword evidence="7 10" id="KW-0811">Translocation</keyword>
<reference evidence="12 13" key="1">
    <citation type="journal article" date="2016" name="Genome Announc.">
        <title>Complete Genome Sequences of Aerococcus christensenii CCUG 28831T, Aerococcus sanguinicola CCUG 43001T, Aerococcus urinae CCUG 36881T, Aerococcus urinaeequi CCUG 28094T, Aerococcus urinaehominis CCUG 42038 BT, and Aerococcus viridans CCUG 4311T.</title>
        <authorList>
            <person name="Carkaci D."/>
            <person name="Dargis R."/>
            <person name="Nielsen X.C."/>
            <person name="Skovgaard O."/>
            <person name="Fuursted K."/>
            <person name="Christensen J.J."/>
        </authorList>
    </citation>
    <scope>NUCLEOTIDE SEQUENCE [LARGE SCALE GENOMIC DNA]</scope>
    <source>
        <strain evidence="12 13">CCUG42038B</strain>
    </source>
</reference>
<evidence type="ECO:0000313" key="13">
    <source>
        <dbReference type="Proteomes" id="UP000062260"/>
    </source>
</evidence>
<comment type="caution">
    <text evidence="10">Lacks conserved residue(s) required for the propagation of feature annotation.</text>
</comment>
<dbReference type="Pfam" id="PF00344">
    <property type="entry name" value="SecY"/>
    <property type="match status" value="1"/>
</dbReference>
<comment type="similarity">
    <text evidence="2 10 11">Belongs to the SecY/SEC61-alpha family.</text>
</comment>
<keyword evidence="8 10" id="KW-0472">Membrane</keyword>
<dbReference type="RefSeq" id="WP_067978289.1">
    <property type="nucleotide sequence ID" value="NZ_CP014163.1"/>
</dbReference>
<evidence type="ECO:0000256" key="6">
    <source>
        <dbReference type="ARBA" id="ARBA00022989"/>
    </source>
</evidence>
<dbReference type="InterPro" id="IPR002208">
    <property type="entry name" value="SecY/SEC61-alpha"/>
</dbReference>
<evidence type="ECO:0000256" key="7">
    <source>
        <dbReference type="ARBA" id="ARBA00023010"/>
    </source>
</evidence>
<gene>
    <name evidence="10" type="primary">secY</name>
    <name evidence="12" type="ORF">AWM75_03535</name>
</gene>
<accession>A0A109RGE8</accession>
<dbReference type="PROSITE" id="PS00755">
    <property type="entry name" value="SECY_1"/>
    <property type="match status" value="1"/>
</dbReference>
<feature type="transmembrane region" description="Helical" evidence="10">
    <location>
        <begin position="115"/>
        <end position="134"/>
    </location>
</feature>
<dbReference type="InterPro" id="IPR023201">
    <property type="entry name" value="SecY_dom_sf"/>
</dbReference>
<feature type="transmembrane region" description="Helical" evidence="10">
    <location>
        <begin position="20"/>
        <end position="39"/>
    </location>
</feature>
<organism evidence="12 13">
    <name type="scientific">Aerococcus urinaehominis</name>
    <dbReference type="NCBI Taxonomy" id="128944"/>
    <lineage>
        <taxon>Bacteria</taxon>
        <taxon>Bacillati</taxon>
        <taxon>Bacillota</taxon>
        <taxon>Bacilli</taxon>
        <taxon>Lactobacillales</taxon>
        <taxon>Aerococcaceae</taxon>
        <taxon>Aerococcus</taxon>
    </lineage>
</organism>
<keyword evidence="6 10" id="KW-1133">Transmembrane helix</keyword>
<keyword evidence="3 10" id="KW-0813">Transport</keyword>
<keyword evidence="5 10" id="KW-0653">Protein transport</keyword>
<dbReference type="Proteomes" id="UP000062260">
    <property type="component" value="Chromosome"/>
</dbReference>
<dbReference type="AlphaFoldDB" id="A0A109RGE8"/>
<dbReference type="STRING" id="128944.AWM75_03535"/>
<keyword evidence="4 10" id="KW-0812">Transmembrane</keyword>
<dbReference type="KEGG" id="auh:AWM75_03535"/>
<comment type="subcellular location">
    <subcellularLocation>
        <location evidence="10">Cell membrane</location>
        <topology evidence="10">Multi-pass membrane protein</topology>
    </subcellularLocation>
    <subcellularLocation>
        <location evidence="1">Membrane</location>
        <topology evidence="1">Multi-pass membrane protein</topology>
    </subcellularLocation>
</comment>
<dbReference type="GO" id="GO:0005886">
    <property type="term" value="C:plasma membrane"/>
    <property type="evidence" value="ECO:0007669"/>
    <property type="project" value="UniProtKB-SubCell"/>
</dbReference>
<dbReference type="GO" id="GO:0065002">
    <property type="term" value="P:intracellular protein transmembrane transport"/>
    <property type="evidence" value="ECO:0007669"/>
    <property type="project" value="UniProtKB-UniRule"/>
</dbReference>
<feature type="transmembrane region" description="Helical" evidence="10">
    <location>
        <begin position="371"/>
        <end position="390"/>
    </location>
</feature>
<dbReference type="HAMAP" id="MF_01465">
    <property type="entry name" value="SecY"/>
    <property type="match status" value="1"/>
</dbReference>
<feature type="transmembrane region" description="Helical" evidence="10">
    <location>
        <begin position="266"/>
        <end position="290"/>
    </location>
</feature>
<evidence type="ECO:0000256" key="11">
    <source>
        <dbReference type="RuleBase" id="RU004349"/>
    </source>
</evidence>
<dbReference type="OrthoDB" id="9809248at2"/>
<dbReference type="EMBL" id="CP014163">
    <property type="protein sequence ID" value="AMB99130.1"/>
    <property type="molecule type" value="Genomic_DNA"/>
</dbReference>
<feature type="transmembrane region" description="Helical" evidence="10">
    <location>
        <begin position="173"/>
        <end position="191"/>
    </location>
</feature>
<evidence type="ECO:0000256" key="2">
    <source>
        <dbReference type="ARBA" id="ARBA00005751"/>
    </source>
</evidence>
<dbReference type="Gene3D" id="1.10.3370.10">
    <property type="entry name" value="SecY subunit domain"/>
    <property type="match status" value="1"/>
</dbReference>
<keyword evidence="10" id="KW-1003">Cell membrane</keyword>
<comment type="subunit">
    <text evidence="10">Component of the Sec protein translocase complex. Heterotrimer consisting of SecY, SecE and SecG subunits. The heterotrimers can form oligomers, although 1 heterotrimer is thought to be able to translocate proteins. Interacts with the ribosome. Interacts with SecDF, and other proteins may be involved. Interacts with SecA.</text>
</comment>
<feature type="transmembrane region" description="Helical" evidence="10">
    <location>
        <begin position="211"/>
        <end position="235"/>
    </location>
</feature>
<dbReference type="PRINTS" id="PR00303">
    <property type="entry name" value="SECYTRNLCASE"/>
</dbReference>
<reference evidence="13" key="2">
    <citation type="submission" date="2016-01" db="EMBL/GenBank/DDBJ databases">
        <title>Six Aerococcus type strain genome sequencing and assembly using PacBio and Illumina Hiseq.</title>
        <authorList>
            <person name="Carkaci D."/>
            <person name="Dargis R."/>
            <person name="Nielsen X.C."/>
            <person name="Skovgaard O."/>
            <person name="Fuursted K."/>
            <person name="Christensen J.J."/>
        </authorList>
    </citation>
    <scope>NUCLEOTIDE SEQUENCE [LARGE SCALE GENOMIC DNA]</scope>
    <source>
        <strain evidence="13">CCUG42038B</strain>
    </source>
</reference>
<comment type="function">
    <text evidence="10">The central subunit of the protein translocation channel SecYEG. Consists of two halves formed by TMs 1-5 and 6-10. These two domains form a lateral gate at the front which open onto the bilayer between TMs 2 and 7, and are clamped together by SecE at the back. The channel is closed by both a pore ring composed of hydrophobic SecY resides and a short helix (helix 2A) on the extracellular side of the membrane which forms a plug. The plug probably moves laterally to allow the channel to open. The ring and the pore may move independently.</text>
</comment>
<evidence type="ECO:0000256" key="4">
    <source>
        <dbReference type="ARBA" id="ARBA00022692"/>
    </source>
</evidence>
<evidence type="ECO:0000256" key="10">
    <source>
        <dbReference type="HAMAP-Rule" id="MF_01465"/>
    </source>
</evidence>
<dbReference type="NCBIfam" id="TIGR00967">
    <property type="entry name" value="3a0501s007"/>
    <property type="match status" value="1"/>
</dbReference>
<keyword evidence="13" id="KW-1185">Reference proteome</keyword>
<name>A0A109RGE8_9LACT</name>
<dbReference type="InterPro" id="IPR030659">
    <property type="entry name" value="SecY_CS"/>
</dbReference>
<evidence type="ECO:0000313" key="12">
    <source>
        <dbReference type="EMBL" id="AMB99130.1"/>
    </source>
</evidence>
<feature type="transmembrane region" description="Helical" evidence="10">
    <location>
        <begin position="310"/>
        <end position="328"/>
    </location>
</feature>
<proteinExistence type="inferred from homology"/>
<dbReference type="PANTHER" id="PTHR10906">
    <property type="entry name" value="SECY/SEC61-ALPHA FAMILY MEMBER"/>
    <property type="match status" value="1"/>
</dbReference>
<feature type="transmembrane region" description="Helical" evidence="10">
    <location>
        <begin position="146"/>
        <end position="166"/>
    </location>
</feature>
<sequence>MFTTLKRVFQDKDIRSRLFFTLMMLIVFRIGAHITVPGVNPSAIRLLSASGLFGLLNTFGGGALSSYSIFSLGVSPYITASIIIQLLQMDIIPSFTEWSKQGEVGRRKLNRATRYLAVFVAFAQALALSVGFNTLSQFGLVVNPSFPTYVMIALIMTAGSMFVVWLGDQITQFGIGNGTSMIIFAGIVARIPAEVYTLVEERFIKASGDQLLENGLLVAGFALLALLILMVVIYVNQAERRIPVRYSKRANAMTQKSHLPLKINSAGVIPVIFASSLIMVPQTILGLFAADHGSSQWFKILNNIFNLQQPAGIALYAITIIAFTFFYAHIQINPERAAENLQKSGGYIPSVRPGLATENFIARVINRLSSVGSIFLMAIATLPLVGSYLFNLPQNIALSGTSLLIVVGVALDTAKQIEGRLIKRQYVGFIRD</sequence>
<dbReference type="GO" id="GO:0006605">
    <property type="term" value="P:protein targeting"/>
    <property type="evidence" value="ECO:0007669"/>
    <property type="project" value="UniProtKB-UniRule"/>
</dbReference>
<dbReference type="SUPFAM" id="SSF103491">
    <property type="entry name" value="Preprotein translocase SecY subunit"/>
    <property type="match status" value="1"/>
</dbReference>
<evidence type="ECO:0000256" key="8">
    <source>
        <dbReference type="ARBA" id="ARBA00023136"/>
    </source>
</evidence>
<evidence type="ECO:0000256" key="1">
    <source>
        <dbReference type="ARBA" id="ARBA00004141"/>
    </source>
</evidence>
<dbReference type="GO" id="GO:0043952">
    <property type="term" value="P:protein transport by the Sec complex"/>
    <property type="evidence" value="ECO:0007669"/>
    <property type="project" value="UniProtKB-UniRule"/>
</dbReference>
<dbReference type="PIRSF" id="PIRSF004557">
    <property type="entry name" value="SecY"/>
    <property type="match status" value="1"/>
</dbReference>
<evidence type="ECO:0000256" key="5">
    <source>
        <dbReference type="ARBA" id="ARBA00022927"/>
    </source>
</evidence>
<feature type="transmembrane region" description="Helical" evidence="10">
    <location>
        <begin position="396"/>
        <end position="414"/>
    </location>
</feature>
<protein>
    <recommendedName>
        <fullName evidence="9 10">Protein translocase subunit SecY</fullName>
    </recommendedName>
</protein>